<keyword evidence="7" id="KW-0539">Nucleus</keyword>
<dbReference type="SUPFAM" id="SSF57903">
    <property type="entry name" value="FYVE/PHD zinc finger"/>
    <property type="match status" value="1"/>
</dbReference>
<feature type="domain" description="PHD-type" evidence="10">
    <location>
        <begin position="156"/>
        <end position="212"/>
    </location>
</feature>
<evidence type="ECO:0000256" key="7">
    <source>
        <dbReference type="ARBA" id="ARBA00023242"/>
    </source>
</evidence>
<dbReference type="GO" id="GO:0005634">
    <property type="term" value="C:nucleus"/>
    <property type="evidence" value="ECO:0007669"/>
    <property type="project" value="UniProtKB-SubCell"/>
</dbReference>
<dbReference type="GO" id="GO:0003682">
    <property type="term" value="F:chromatin binding"/>
    <property type="evidence" value="ECO:0007669"/>
    <property type="project" value="TreeGrafter"/>
</dbReference>
<name>A0A4S2N6F3_9PEZI</name>
<dbReference type="InterPro" id="IPR019786">
    <property type="entry name" value="Zinc_finger_PHD-type_CS"/>
</dbReference>
<keyword evidence="3" id="KW-0479">Metal-binding</keyword>
<dbReference type="GO" id="GO:0008270">
    <property type="term" value="F:zinc ion binding"/>
    <property type="evidence" value="ECO:0007669"/>
    <property type="project" value="UniProtKB-KW"/>
</dbReference>
<dbReference type="InterPro" id="IPR036390">
    <property type="entry name" value="WH_DNA-bd_sf"/>
</dbReference>
<dbReference type="STRING" id="341454.A0A4S2N6F3"/>
<keyword evidence="13" id="KW-1185">Reference proteome</keyword>
<dbReference type="InterPro" id="IPR005818">
    <property type="entry name" value="Histone_H1/H5_H15"/>
</dbReference>
<evidence type="ECO:0000256" key="1">
    <source>
        <dbReference type="ARBA" id="ARBA00004123"/>
    </source>
</evidence>
<evidence type="ECO:0000256" key="9">
    <source>
        <dbReference type="SAM" id="MobiDB-lite"/>
    </source>
</evidence>
<dbReference type="EMBL" id="ML220112">
    <property type="protein sequence ID" value="TGZ84902.1"/>
    <property type="molecule type" value="Genomic_DNA"/>
</dbReference>
<keyword evidence="4 8" id="KW-0863">Zinc-finger</keyword>
<dbReference type="AlphaFoldDB" id="A0A4S2N6F3"/>
<dbReference type="GO" id="GO:0006334">
    <property type="term" value="P:nucleosome assembly"/>
    <property type="evidence" value="ECO:0007669"/>
    <property type="project" value="InterPro"/>
</dbReference>
<protein>
    <recommendedName>
        <fullName evidence="14">PHD-type domain-containing protein</fullName>
    </recommendedName>
</protein>
<dbReference type="GO" id="GO:0045814">
    <property type="term" value="P:negative regulation of gene expression, epigenetic"/>
    <property type="evidence" value="ECO:0007669"/>
    <property type="project" value="TreeGrafter"/>
</dbReference>
<dbReference type="Proteomes" id="UP000298138">
    <property type="component" value="Unassembled WGS sequence"/>
</dbReference>
<dbReference type="GO" id="GO:0003677">
    <property type="term" value="F:DNA binding"/>
    <property type="evidence" value="ECO:0007669"/>
    <property type="project" value="InterPro"/>
</dbReference>
<evidence type="ECO:0000256" key="3">
    <source>
        <dbReference type="ARBA" id="ARBA00022723"/>
    </source>
</evidence>
<gene>
    <name evidence="12" type="ORF">EX30DRAFT_392307</name>
</gene>
<feature type="compositionally biased region" description="Polar residues" evidence="9">
    <location>
        <begin position="64"/>
        <end position="78"/>
    </location>
</feature>
<dbReference type="InterPro" id="IPR001965">
    <property type="entry name" value="Znf_PHD"/>
</dbReference>
<keyword evidence="2" id="KW-0597">Phosphoprotein</keyword>
<feature type="domain" description="H15" evidence="11">
    <location>
        <begin position="293"/>
        <end position="363"/>
    </location>
</feature>
<dbReference type="PANTHER" id="PTHR12628:SF10">
    <property type="entry name" value="HOMEOBOX DOMAIN-CONTAINING PROTEIN"/>
    <property type="match status" value="1"/>
</dbReference>
<dbReference type="InterPro" id="IPR013083">
    <property type="entry name" value="Znf_RING/FYVE/PHD"/>
</dbReference>
<accession>A0A4S2N6F3</accession>
<reference evidence="12 13" key="1">
    <citation type="submission" date="2019-04" db="EMBL/GenBank/DDBJ databases">
        <title>Comparative genomics and transcriptomics to analyze fruiting body development in filamentous ascomycetes.</title>
        <authorList>
            <consortium name="DOE Joint Genome Institute"/>
            <person name="Lutkenhaus R."/>
            <person name="Traeger S."/>
            <person name="Breuer J."/>
            <person name="Kuo A."/>
            <person name="Lipzen A."/>
            <person name="Pangilinan J."/>
            <person name="Dilworth D."/>
            <person name="Sandor L."/>
            <person name="Poggeler S."/>
            <person name="Barry K."/>
            <person name="Grigoriev I.V."/>
            <person name="Nowrousian M."/>
        </authorList>
    </citation>
    <scope>NUCLEOTIDE SEQUENCE [LARGE SCALE GENOMIC DNA]</scope>
    <source>
        <strain evidence="12 13">CBS 389.68</strain>
    </source>
</reference>
<dbReference type="InterPro" id="IPR019787">
    <property type="entry name" value="Znf_PHD-finger"/>
</dbReference>
<comment type="subcellular location">
    <subcellularLocation>
        <location evidence="1">Nucleus</location>
    </subcellularLocation>
</comment>
<dbReference type="GO" id="GO:0000786">
    <property type="term" value="C:nucleosome"/>
    <property type="evidence" value="ECO:0007669"/>
    <property type="project" value="InterPro"/>
</dbReference>
<dbReference type="PANTHER" id="PTHR12628">
    <property type="entry name" value="POLYCOMB-LIKE TRANSCRIPTION FACTOR"/>
    <property type="match status" value="1"/>
</dbReference>
<feature type="region of interest" description="Disordered" evidence="9">
    <location>
        <begin position="1"/>
        <end position="150"/>
    </location>
</feature>
<dbReference type="SMART" id="SM00249">
    <property type="entry name" value="PHD"/>
    <property type="match status" value="1"/>
</dbReference>
<dbReference type="InParanoid" id="A0A4S2N6F3"/>
<dbReference type="OrthoDB" id="5863171at2759"/>
<evidence type="ECO:0000259" key="11">
    <source>
        <dbReference type="PROSITE" id="PS51504"/>
    </source>
</evidence>
<evidence type="ECO:0000256" key="2">
    <source>
        <dbReference type="ARBA" id="ARBA00022553"/>
    </source>
</evidence>
<evidence type="ECO:0000259" key="10">
    <source>
        <dbReference type="PROSITE" id="PS50016"/>
    </source>
</evidence>
<evidence type="ECO:0000256" key="6">
    <source>
        <dbReference type="ARBA" id="ARBA00023159"/>
    </source>
</evidence>
<dbReference type="PROSITE" id="PS01359">
    <property type="entry name" value="ZF_PHD_1"/>
    <property type="match status" value="1"/>
</dbReference>
<feature type="compositionally biased region" description="Polar residues" evidence="9">
    <location>
        <begin position="17"/>
        <end position="35"/>
    </location>
</feature>
<sequence length="450" mass="49085">MSNGPPPPQMTMDENLLRQQLHTQPGAFTNTQSWATPPLQSPAMAPPATIGSGIPPPISTTPSHAQSPSSEVATPRSATRNRRVTRGGISSARTSRRRKMSVSAKEEDSDGSMSEEFTMEGTKTKSGRRVHRPTQFNPAAKTPSRRRGPYRRNYDARTCKVCQRGHSPQSNMIVFCDGCNTPYHQLCHNPIIDDDVVANESSEWFCALCAKTQNRPLTMGTTGAGFTEEEKHAYLSSLPVASLIEIIFAAEKAHPDLRIYDPDTRDIVTALRHQSTVSKDRDSSSADLVVADDTPNWEDMICRAIKAINPVMGVQPKFIFEWIGANYPALEGRDVRAEAQSSLQNALRKERLLRDGHAYRVNPEWRTDKIEIDSKVESATPGILAPGKGVRLPSEVDSEGMALLVDEDKLGFSHKFREVVDVIASGTEGVNGSVVGGLGLDAAGTAVLAQ</sequence>
<evidence type="ECO:0000313" key="12">
    <source>
        <dbReference type="EMBL" id="TGZ84902.1"/>
    </source>
</evidence>
<evidence type="ECO:0000313" key="13">
    <source>
        <dbReference type="Proteomes" id="UP000298138"/>
    </source>
</evidence>
<evidence type="ECO:0000256" key="8">
    <source>
        <dbReference type="PROSITE-ProRule" id="PRU00146"/>
    </source>
</evidence>
<keyword evidence="6" id="KW-0010">Activator</keyword>
<evidence type="ECO:0008006" key="14">
    <source>
        <dbReference type="Google" id="ProtNLM"/>
    </source>
</evidence>
<dbReference type="Pfam" id="PF00628">
    <property type="entry name" value="PHD"/>
    <property type="match status" value="1"/>
</dbReference>
<dbReference type="PROSITE" id="PS51504">
    <property type="entry name" value="H15"/>
    <property type="match status" value="1"/>
</dbReference>
<evidence type="ECO:0000256" key="5">
    <source>
        <dbReference type="ARBA" id="ARBA00022833"/>
    </source>
</evidence>
<dbReference type="InterPro" id="IPR011011">
    <property type="entry name" value="Znf_FYVE_PHD"/>
</dbReference>
<dbReference type="PROSITE" id="PS50016">
    <property type="entry name" value="ZF_PHD_2"/>
    <property type="match status" value="1"/>
</dbReference>
<organism evidence="12 13">
    <name type="scientific">Ascodesmis nigricans</name>
    <dbReference type="NCBI Taxonomy" id="341454"/>
    <lineage>
        <taxon>Eukaryota</taxon>
        <taxon>Fungi</taxon>
        <taxon>Dikarya</taxon>
        <taxon>Ascomycota</taxon>
        <taxon>Pezizomycotina</taxon>
        <taxon>Pezizomycetes</taxon>
        <taxon>Pezizales</taxon>
        <taxon>Ascodesmidaceae</taxon>
        <taxon>Ascodesmis</taxon>
    </lineage>
</organism>
<dbReference type="CDD" id="cd15502">
    <property type="entry name" value="PHD_Phf1p_Phf2p_like"/>
    <property type="match status" value="1"/>
</dbReference>
<dbReference type="SUPFAM" id="SSF46785">
    <property type="entry name" value="Winged helix' DNA-binding domain"/>
    <property type="match status" value="1"/>
</dbReference>
<dbReference type="Gene3D" id="3.30.40.10">
    <property type="entry name" value="Zinc/RING finger domain, C3HC4 (zinc finger)"/>
    <property type="match status" value="1"/>
</dbReference>
<keyword evidence="5" id="KW-0862">Zinc</keyword>
<proteinExistence type="predicted"/>
<evidence type="ECO:0000256" key="4">
    <source>
        <dbReference type="ARBA" id="ARBA00022771"/>
    </source>
</evidence>